<keyword evidence="3" id="KW-1185">Reference proteome</keyword>
<feature type="region of interest" description="Disordered" evidence="1">
    <location>
        <begin position="22"/>
        <end position="55"/>
    </location>
</feature>
<dbReference type="Proteomes" id="UP001487740">
    <property type="component" value="Unassembled WGS sequence"/>
</dbReference>
<dbReference type="AlphaFoldDB" id="A0AAW0TEM8"/>
<evidence type="ECO:0000313" key="2">
    <source>
        <dbReference type="EMBL" id="KAK8385816.1"/>
    </source>
</evidence>
<evidence type="ECO:0000256" key="1">
    <source>
        <dbReference type="SAM" id="MobiDB-lite"/>
    </source>
</evidence>
<protein>
    <submittedName>
        <fullName evidence="2">Uncharacterized protein</fullName>
    </submittedName>
</protein>
<feature type="region of interest" description="Disordered" evidence="1">
    <location>
        <begin position="296"/>
        <end position="329"/>
    </location>
</feature>
<accession>A0AAW0TEM8</accession>
<dbReference type="EMBL" id="JARAKH010000032">
    <property type="protein sequence ID" value="KAK8385816.1"/>
    <property type="molecule type" value="Genomic_DNA"/>
</dbReference>
<reference evidence="2 3" key="1">
    <citation type="submission" date="2023-03" db="EMBL/GenBank/DDBJ databases">
        <title>High-quality genome of Scylla paramamosain provides insights in environmental adaptation.</title>
        <authorList>
            <person name="Zhang L."/>
        </authorList>
    </citation>
    <scope>NUCLEOTIDE SEQUENCE [LARGE SCALE GENOMIC DNA]</scope>
    <source>
        <strain evidence="2">LZ_2023a</strain>
        <tissue evidence="2">Muscle</tissue>
    </source>
</reference>
<sequence>MTDVATLRFPLSILGLRGGVPSRVPAEAAQQPSSGSHRGHPVKSSCNAGPPRTPISIRNKMLTKRRAREEEVVVVVVVKAAPLAMVPDSPETGDRTLDRNTSLTQRRVNKGITTIISITPTMMETEGRGGREGAVATENTQRHPEAPGDTHPPTPPLTDGHMVKCHYLSGLTPSAPEHCYGLLATLLVPRQASHTGRKHARKGQVVGVPELYLPLLYPLSSSSSPRSSASSFRSPTKILVERRRGSWGAAGGRGGQGGRGQHNSIVVSGEVDMIHLSTTEFKNGGRHLMVWLRGGGGGGRGAESAAGRPQWAADRGGRQAVGGAWTDDI</sequence>
<organism evidence="2 3">
    <name type="scientific">Scylla paramamosain</name>
    <name type="common">Mud crab</name>
    <dbReference type="NCBI Taxonomy" id="85552"/>
    <lineage>
        <taxon>Eukaryota</taxon>
        <taxon>Metazoa</taxon>
        <taxon>Ecdysozoa</taxon>
        <taxon>Arthropoda</taxon>
        <taxon>Crustacea</taxon>
        <taxon>Multicrustacea</taxon>
        <taxon>Malacostraca</taxon>
        <taxon>Eumalacostraca</taxon>
        <taxon>Eucarida</taxon>
        <taxon>Decapoda</taxon>
        <taxon>Pleocyemata</taxon>
        <taxon>Brachyura</taxon>
        <taxon>Eubrachyura</taxon>
        <taxon>Portunoidea</taxon>
        <taxon>Portunidae</taxon>
        <taxon>Portuninae</taxon>
        <taxon>Scylla</taxon>
    </lineage>
</organism>
<gene>
    <name evidence="2" type="ORF">O3P69_016534</name>
</gene>
<name>A0AAW0TEM8_SCYPA</name>
<feature type="region of interest" description="Disordered" evidence="1">
    <location>
        <begin position="124"/>
        <end position="158"/>
    </location>
</feature>
<comment type="caution">
    <text evidence="2">The sequence shown here is derived from an EMBL/GenBank/DDBJ whole genome shotgun (WGS) entry which is preliminary data.</text>
</comment>
<proteinExistence type="predicted"/>
<evidence type="ECO:0000313" key="3">
    <source>
        <dbReference type="Proteomes" id="UP001487740"/>
    </source>
</evidence>